<gene>
    <name evidence="2" type="ORF">PGQ11_008808</name>
</gene>
<dbReference type="SUPFAM" id="SSF81383">
    <property type="entry name" value="F-box domain"/>
    <property type="match status" value="1"/>
</dbReference>
<name>A0ABR2IH10_9PEZI</name>
<accession>A0ABR2IH10</accession>
<evidence type="ECO:0000313" key="3">
    <source>
        <dbReference type="Proteomes" id="UP001390339"/>
    </source>
</evidence>
<protein>
    <submittedName>
        <fullName evidence="2">F-box domain-containing protein</fullName>
    </submittedName>
</protein>
<dbReference type="Proteomes" id="UP001390339">
    <property type="component" value="Unassembled WGS sequence"/>
</dbReference>
<sequence>MDTESAKHRVLLGIPELLEAILLHLDQKTLIVNAQRVCRQWHECITEIPSIQRHLFLRPELIDNHSRTGADSEPPRPNPLLARHFPEWFEHCKTWPPDQRLPFVRTTEPSPGRLNNDHLFPTLPWVHRRLDAYAYPGASWRRMLLQQPPRNGLGFVMTHYGRPLRGELPEHSNLGDLGEMGELARLDRPVTIPELLELTNIYIHIRHATRRNQLRPPSPERHAVARFRVMWGRLSPEVTPPQPGFDPNVDLYTQLKRAMDKYGIVVQHDSCPHQSTEPDPFLHSLGALWVGPS</sequence>
<organism evidence="2 3">
    <name type="scientific">Apiospora arundinis</name>
    <dbReference type="NCBI Taxonomy" id="335852"/>
    <lineage>
        <taxon>Eukaryota</taxon>
        <taxon>Fungi</taxon>
        <taxon>Dikarya</taxon>
        <taxon>Ascomycota</taxon>
        <taxon>Pezizomycotina</taxon>
        <taxon>Sordariomycetes</taxon>
        <taxon>Xylariomycetidae</taxon>
        <taxon>Amphisphaeriales</taxon>
        <taxon>Apiosporaceae</taxon>
        <taxon>Apiospora</taxon>
    </lineage>
</organism>
<keyword evidence="3" id="KW-1185">Reference proteome</keyword>
<comment type="caution">
    <text evidence="2">The sequence shown here is derived from an EMBL/GenBank/DDBJ whole genome shotgun (WGS) entry which is preliminary data.</text>
</comment>
<dbReference type="Gene3D" id="1.20.1280.50">
    <property type="match status" value="1"/>
</dbReference>
<dbReference type="EMBL" id="JAPCWZ010000005">
    <property type="protein sequence ID" value="KAK8862573.1"/>
    <property type="molecule type" value="Genomic_DNA"/>
</dbReference>
<feature type="domain" description="F-box" evidence="1">
    <location>
        <begin position="15"/>
        <end position="58"/>
    </location>
</feature>
<evidence type="ECO:0000313" key="2">
    <source>
        <dbReference type="EMBL" id="KAK8862573.1"/>
    </source>
</evidence>
<dbReference type="InterPro" id="IPR001810">
    <property type="entry name" value="F-box_dom"/>
</dbReference>
<dbReference type="Pfam" id="PF12937">
    <property type="entry name" value="F-box-like"/>
    <property type="match status" value="1"/>
</dbReference>
<proteinExistence type="predicted"/>
<reference evidence="2 3" key="1">
    <citation type="journal article" date="2024" name="IMA Fungus">
        <title>Apiospora arundinis, a panoply of carbohydrate-active enzymes and secondary metabolites.</title>
        <authorList>
            <person name="Sorensen T."/>
            <person name="Petersen C."/>
            <person name="Muurmann A.T."/>
            <person name="Christiansen J.V."/>
            <person name="Brundto M.L."/>
            <person name="Overgaard C.K."/>
            <person name="Boysen A.T."/>
            <person name="Wollenberg R.D."/>
            <person name="Larsen T.O."/>
            <person name="Sorensen J.L."/>
            <person name="Nielsen K.L."/>
            <person name="Sondergaard T.E."/>
        </authorList>
    </citation>
    <scope>NUCLEOTIDE SEQUENCE [LARGE SCALE GENOMIC DNA]</scope>
    <source>
        <strain evidence="2 3">AAU 773</strain>
    </source>
</reference>
<evidence type="ECO:0000259" key="1">
    <source>
        <dbReference type="Pfam" id="PF12937"/>
    </source>
</evidence>
<dbReference type="InterPro" id="IPR036047">
    <property type="entry name" value="F-box-like_dom_sf"/>
</dbReference>